<gene>
    <name evidence="1" type="ORF">M595_3837</name>
</gene>
<accession>U7QGJ2</accession>
<dbReference type="SUPFAM" id="SSF52540">
    <property type="entry name" value="P-loop containing nucleoside triphosphate hydrolases"/>
    <property type="match status" value="1"/>
</dbReference>
<dbReference type="Gene3D" id="3.40.50.300">
    <property type="entry name" value="P-loop containing nucleotide triphosphate hydrolases"/>
    <property type="match status" value="1"/>
</dbReference>
<dbReference type="InterPro" id="IPR027417">
    <property type="entry name" value="P-loop_NTPase"/>
</dbReference>
<dbReference type="EMBL" id="AUZM01000040">
    <property type="protein sequence ID" value="ERT06205.1"/>
    <property type="molecule type" value="Genomic_DNA"/>
</dbReference>
<keyword evidence="2" id="KW-1185">Reference proteome</keyword>
<reference evidence="1 2" key="1">
    <citation type="journal article" date="2013" name="Front. Microbiol.">
        <title>Comparative genomic analyses of the cyanobacterium, Lyngbya aestuarii BL J, a powerful hydrogen producer.</title>
        <authorList>
            <person name="Kothari A."/>
            <person name="Vaughn M."/>
            <person name="Garcia-Pichel F."/>
        </authorList>
    </citation>
    <scope>NUCLEOTIDE SEQUENCE [LARGE SCALE GENOMIC DNA]</scope>
    <source>
        <strain evidence="1 2">BL J</strain>
    </source>
</reference>
<dbReference type="RefSeq" id="WP_023067541.1">
    <property type="nucleotide sequence ID" value="NZ_AUZM01000040.1"/>
</dbReference>
<evidence type="ECO:0000313" key="1">
    <source>
        <dbReference type="EMBL" id="ERT06205.1"/>
    </source>
</evidence>
<organism evidence="1 2">
    <name type="scientific">Lyngbya aestuarii BL J</name>
    <dbReference type="NCBI Taxonomy" id="1348334"/>
    <lineage>
        <taxon>Bacteria</taxon>
        <taxon>Bacillati</taxon>
        <taxon>Cyanobacteriota</taxon>
        <taxon>Cyanophyceae</taxon>
        <taxon>Oscillatoriophycideae</taxon>
        <taxon>Oscillatoriales</taxon>
        <taxon>Microcoleaceae</taxon>
        <taxon>Lyngbya</taxon>
    </lineage>
</organism>
<evidence type="ECO:0000313" key="2">
    <source>
        <dbReference type="Proteomes" id="UP000017127"/>
    </source>
</evidence>
<comment type="caution">
    <text evidence="1">The sequence shown here is derived from an EMBL/GenBank/DDBJ whole genome shotgun (WGS) entry which is preliminary data.</text>
</comment>
<proteinExistence type="predicted"/>
<protein>
    <submittedName>
        <fullName evidence="1">AAA domain protein</fullName>
    </submittedName>
</protein>
<sequence length="293" mass="33076">MTTELKQKHSAFQPLSLGVGFGSSVPQGWLSLLTQPVLIIVGLTGVGKSTVISNLMEERLDLSLLPNRRILTDEIIIPQMAENEQNLSYFCRVQRFNYTRQYRQFFSGGMAHVLSQIWINPQQLQTQLIFDGLRGKDEVNYALKAFTEANFIVLDAPNKVRLQRILKRNDAFDSVNTINSNSQNQSVDLDKLTSFAALGISEASSVFNSAEEQEILGWVRQGSVTLKELEQKLKIVVLEQQNYDAVSTRLTLEKMARERTLVIDTTVYNPQQAASQILSYLKVRQPMECLSVS</sequence>
<dbReference type="Proteomes" id="UP000017127">
    <property type="component" value="Unassembled WGS sequence"/>
</dbReference>
<name>U7QGJ2_9CYAN</name>
<dbReference type="OrthoDB" id="445721at2"/>
<dbReference type="AlphaFoldDB" id="U7QGJ2"/>
<dbReference type="Pfam" id="PF13238">
    <property type="entry name" value="AAA_18"/>
    <property type="match status" value="1"/>
</dbReference>